<gene>
    <name evidence="1" type="ORF">Cvel_25098</name>
</gene>
<proteinExistence type="predicted"/>
<reference evidence="1" key="1">
    <citation type="submission" date="2014-11" db="EMBL/GenBank/DDBJ databases">
        <authorList>
            <person name="Otto D Thomas"/>
            <person name="Naeem Raeece"/>
        </authorList>
    </citation>
    <scope>NUCLEOTIDE SEQUENCE</scope>
</reference>
<organism evidence="1">
    <name type="scientific">Chromera velia CCMP2878</name>
    <dbReference type="NCBI Taxonomy" id="1169474"/>
    <lineage>
        <taxon>Eukaryota</taxon>
        <taxon>Sar</taxon>
        <taxon>Alveolata</taxon>
        <taxon>Colpodellida</taxon>
        <taxon>Chromeraceae</taxon>
        <taxon>Chromera</taxon>
    </lineage>
</organism>
<dbReference type="PhylomeDB" id="A0A0G4H8H7"/>
<name>A0A0G4H8H7_9ALVE</name>
<dbReference type="EMBL" id="CDMZ01001981">
    <property type="protein sequence ID" value="CEM40071.1"/>
    <property type="molecule type" value="Genomic_DNA"/>
</dbReference>
<accession>A0A0G4H8H7</accession>
<protein>
    <submittedName>
        <fullName evidence="1">Uncharacterized protein</fullName>
    </submittedName>
</protein>
<dbReference type="AlphaFoldDB" id="A0A0G4H8H7"/>
<evidence type="ECO:0000313" key="1">
    <source>
        <dbReference type="EMBL" id="CEM40071.1"/>
    </source>
</evidence>
<sequence length="116" mass="13189">MIEDAFSSAARALGVTIDRLNSKSPRCQRVKEMFREELAEYCHLDFYDRLSAEATFISVNELAVFLLNLFCLFGIGKAYSSLNAAEIFDDSFEGLITSIKRGQPPEMNFVKFLQIF</sequence>
<dbReference type="VEuPathDB" id="CryptoDB:Cvel_25098"/>